<dbReference type="SMART" id="SM00028">
    <property type="entry name" value="TPR"/>
    <property type="match status" value="5"/>
</dbReference>
<dbReference type="InterPro" id="IPR011990">
    <property type="entry name" value="TPR-like_helical_dom_sf"/>
</dbReference>
<dbReference type="CDD" id="cd13401">
    <property type="entry name" value="Slt70-like"/>
    <property type="match status" value="1"/>
</dbReference>
<dbReference type="OrthoDB" id="9815002at2"/>
<dbReference type="RefSeq" id="WP_015922478.1">
    <property type="nucleotide sequence ID" value="NC_011959.1"/>
</dbReference>
<comment type="similarity">
    <text evidence="1">Belongs to the transglycosylase Slt family.</text>
</comment>
<dbReference type="Gene3D" id="1.10.530.10">
    <property type="match status" value="1"/>
</dbReference>
<dbReference type="Pfam" id="PF01464">
    <property type="entry name" value="SLT"/>
    <property type="match status" value="1"/>
</dbReference>
<dbReference type="eggNOG" id="COG1729">
    <property type="taxonomic scope" value="Bacteria"/>
</dbReference>
<dbReference type="KEGG" id="tro:trd_1531"/>
<dbReference type="eggNOG" id="COG0741">
    <property type="taxonomic scope" value="Bacteria"/>
</dbReference>
<dbReference type="STRING" id="309801.trd_1531"/>
<gene>
    <name evidence="4" type="ordered locus">trd_1531</name>
</gene>
<dbReference type="Pfam" id="PF13432">
    <property type="entry name" value="TPR_16"/>
    <property type="match status" value="1"/>
</dbReference>
<dbReference type="InterPro" id="IPR023346">
    <property type="entry name" value="Lysozyme-like_dom_sf"/>
</dbReference>
<evidence type="ECO:0000259" key="3">
    <source>
        <dbReference type="Pfam" id="PF01464"/>
    </source>
</evidence>
<feature type="region of interest" description="Disordered" evidence="2">
    <location>
        <begin position="31"/>
        <end position="57"/>
    </location>
</feature>
<organism evidence="4 5">
    <name type="scientific">Thermomicrobium roseum (strain ATCC 27502 / DSM 5159 / P-2)</name>
    <dbReference type="NCBI Taxonomy" id="309801"/>
    <lineage>
        <taxon>Bacteria</taxon>
        <taxon>Pseudomonadati</taxon>
        <taxon>Thermomicrobiota</taxon>
        <taxon>Thermomicrobia</taxon>
        <taxon>Thermomicrobiales</taxon>
        <taxon>Thermomicrobiaceae</taxon>
        <taxon>Thermomicrobium</taxon>
    </lineage>
</organism>
<dbReference type="CAZy" id="GH23">
    <property type="family name" value="Glycoside Hydrolase Family 23"/>
</dbReference>
<dbReference type="EMBL" id="CP001275">
    <property type="protein sequence ID" value="ACM04678.1"/>
    <property type="molecule type" value="Genomic_DNA"/>
</dbReference>
<proteinExistence type="inferred from homology"/>
<evidence type="ECO:0000256" key="2">
    <source>
        <dbReference type="SAM" id="MobiDB-lite"/>
    </source>
</evidence>
<reference evidence="4 5" key="1">
    <citation type="journal article" date="2009" name="PLoS ONE">
        <title>Complete genome sequence of the aerobic CO-oxidizing thermophile Thermomicrobium roseum.</title>
        <authorList>
            <person name="Wu D."/>
            <person name="Raymond J."/>
            <person name="Wu M."/>
            <person name="Chatterji S."/>
            <person name="Ren Q."/>
            <person name="Graham J.E."/>
            <person name="Bryant D.A."/>
            <person name="Robb F."/>
            <person name="Colman A."/>
            <person name="Tallon L.J."/>
            <person name="Badger J.H."/>
            <person name="Madupu R."/>
            <person name="Ward N.L."/>
            <person name="Eisen J.A."/>
        </authorList>
    </citation>
    <scope>NUCLEOTIDE SEQUENCE [LARGE SCALE GENOMIC DNA]</scope>
    <source>
        <strain evidence="5">ATCC 27502 / DSM 5159 / P-2</strain>
    </source>
</reference>
<name>B9KZR1_THERP</name>
<dbReference type="InterPro" id="IPR008258">
    <property type="entry name" value="Transglycosylase_SLT_dom_1"/>
</dbReference>
<evidence type="ECO:0000256" key="1">
    <source>
        <dbReference type="ARBA" id="ARBA00007734"/>
    </source>
</evidence>
<dbReference type="Gene3D" id="1.25.40.10">
    <property type="entry name" value="Tetratricopeptide repeat domain"/>
    <property type="match status" value="4"/>
</dbReference>
<sequence>MGGVRRGLLHSGLLSLAVLVVLATAPLSSEHSSSLPIVGNQAGNAAEPGEDDALRTPDDPVEALLQAERLLAAGSSALAARVVAPVLGASDPVLRVRARLLLARAMLAGGDAAAALELAAAVARQASATRETGLALVIAGEALLARGQPGQAAEEFLAARALLPEIAPYLEYRALDPLVQAGRAHEAEALVEQIVATAPLQRLAVAALESRRAWAEQRGDLPTLAATLDRLLDLATIPSYRASLLLQRGRVEQQRGDAAAARADFARVIDEAPASPAAALALDELAALGVAETVPIERRAAILFSAGRYREAVTAFTALLASDPTRAEAWYQRAIARVRAGDLAAGIEELTAMADRYPQDARAPDALVTAAMLLEWRNEPAAEVLYRRVLSQYPETVAARQARFRLGLLAFARGAHDEARDLWRADAEAGDPRAAYWYGKALAASGEPVGARAWWSRAYQRDPNSFWGQRAADLLSGRTTILQQPVAPLSLDSEADVVLAWLDGRGENLAAAREEIEKTAAPRRALLLLDAGLREAAGWEVDAARTELRDRPVSLAFFGWLLLERGEAAYAYRIGGDLATDERVPEQVRARLLAPIPYPEVLVAASERFGIDPLLLAALIRQESGFEPTAVSPAGARGLTQVMPETAAALARQLGLSSWDPADSFRPETSIMLGAAELAQRLRQFHGDLVLTLASYNAGPGAVQQWLAERPTSDPDLFVAWIPYRETAEYVQRVYAGYRRYHELARLG</sequence>
<dbReference type="Proteomes" id="UP000000447">
    <property type="component" value="Chromosome"/>
</dbReference>
<dbReference type="PANTHER" id="PTHR37423:SF5">
    <property type="entry name" value="SOLUBLE LYTIC MUREIN TRANSGLYCOSYLASE"/>
    <property type="match status" value="1"/>
</dbReference>
<feature type="domain" description="Transglycosylase SLT" evidence="3">
    <location>
        <begin position="604"/>
        <end position="715"/>
    </location>
</feature>
<accession>B9KZR1</accession>
<protein>
    <submittedName>
        <fullName evidence="4">Probable soluble lytic murein transglycosylase</fullName>
    </submittedName>
</protein>
<keyword evidence="5" id="KW-1185">Reference proteome</keyword>
<dbReference type="HOGENOM" id="CLU_013746_1_0_0"/>
<evidence type="ECO:0000313" key="5">
    <source>
        <dbReference type="Proteomes" id="UP000000447"/>
    </source>
</evidence>
<dbReference type="SUPFAM" id="SSF48452">
    <property type="entry name" value="TPR-like"/>
    <property type="match status" value="2"/>
</dbReference>
<dbReference type="PANTHER" id="PTHR37423">
    <property type="entry name" value="SOLUBLE LYTIC MUREIN TRANSGLYCOSYLASE-RELATED"/>
    <property type="match status" value="1"/>
</dbReference>
<dbReference type="SUPFAM" id="SSF53955">
    <property type="entry name" value="Lysozyme-like"/>
    <property type="match status" value="1"/>
</dbReference>
<evidence type="ECO:0000313" key="4">
    <source>
        <dbReference type="EMBL" id="ACM04678.1"/>
    </source>
</evidence>
<dbReference type="InterPro" id="IPR019734">
    <property type="entry name" value="TPR_rpt"/>
</dbReference>
<dbReference type="AlphaFoldDB" id="B9KZR1"/>